<proteinExistence type="predicted"/>
<reference evidence="1 2" key="1">
    <citation type="submission" date="2023-07" db="EMBL/GenBank/DDBJ databases">
        <title>Genomic Encyclopedia of Type Strains, Phase IV (KMG-IV): sequencing the most valuable type-strain genomes for metagenomic binning, comparative biology and taxonomic classification.</title>
        <authorList>
            <person name="Goeker M."/>
        </authorList>
    </citation>
    <scope>NUCLEOTIDE SEQUENCE [LARGE SCALE GENOMIC DNA]</scope>
    <source>
        <strain evidence="1 2">T98</strain>
    </source>
</reference>
<dbReference type="Proteomes" id="UP001248709">
    <property type="component" value="Unassembled WGS sequence"/>
</dbReference>
<sequence>MNRERGNGELCVTGLYGRLPFIGSPACIIPGKALPPLGGDVLHRRSGAA</sequence>
<accession>A0ABU3H506</accession>
<name>A0ABU3H506_9BACL</name>
<dbReference type="RefSeq" id="WP_156940270.1">
    <property type="nucleotide sequence ID" value="NZ_JAUSUY010000005.1"/>
</dbReference>
<evidence type="ECO:0000313" key="2">
    <source>
        <dbReference type="Proteomes" id="UP001248709"/>
    </source>
</evidence>
<evidence type="ECO:0000313" key="1">
    <source>
        <dbReference type="EMBL" id="MDT3425907.1"/>
    </source>
</evidence>
<comment type="caution">
    <text evidence="1">The sequence shown here is derived from an EMBL/GenBank/DDBJ whole genome shotgun (WGS) entry which is preliminary data.</text>
</comment>
<organism evidence="1 2">
    <name type="scientific">Paenibacillus forsythiae</name>
    <dbReference type="NCBI Taxonomy" id="365616"/>
    <lineage>
        <taxon>Bacteria</taxon>
        <taxon>Bacillati</taxon>
        <taxon>Bacillota</taxon>
        <taxon>Bacilli</taxon>
        <taxon>Bacillales</taxon>
        <taxon>Paenibacillaceae</taxon>
        <taxon>Paenibacillus</taxon>
    </lineage>
</organism>
<protein>
    <submittedName>
        <fullName evidence="1">Uncharacterized protein</fullName>
    </submittedName>
</protein>
<dbReference type="EMBL" id="JAUSUY010000005">
    <property type="protein sequence ID" value="MDT3425907.1"/>
    <property type="molecule type" value="Genomic_DNA"/>
</dbReference>
<gene>
    <name evidence="1" type="ORF">J2Z22_001427</name>
</gene>
<keyword evidence="2" id="KW-1185">Reference proteome</keyword>